<dbReference type="Proteomes" id="UP000035050">
    <property type="component" value="Plasmid pPO70-1"/>
</dbReference>
<feature type="transmembrane region" description="Helical" evidence="1">
    <location>
        <begin position="215"/>
        <end position="235"/>
    </location>
</feature>
<feature type="transmembrane region" description="Helical" evidence="1">
    <location>
        <begin position="31"/>
        <end position="59"/>
    </location>
</feature>
<keyword evidence="3" id="KW-0378">Hydrolase</keyword>
<sequence length="284" mass="30590">MFVVPWIAIFPAALALWWPAARWLSLGLLSIGYGAALAGGQMDAWALLPITGLFAAAYAVSPRRPRYLRGLGHAVFVGLAIALSLHWLPGFHNPRVIGPERFTADAVPFTMYLNLDKPLAGFWLLLVLPWIRRPQVGWGSLRVGLGALVMTLVSCGLMAVLLGLVKWAPKWPSVSGLWLLNNLLLVSLVEEALFRGYLQGGLRRWLGAQPYADEIALGVAATVFGLAHVAGGWPWRGFAMVAGLGYGWAYRGGGLAAAVLAHGGLNVAHFFLFTYPMLAATRPG</sequence>
<evidence type="ECO:0000313" key="3">
    <source>
        <dbReference type="EMBL" id="AKK24835.1"/>
    </source>
</evidence>
<feature type="transmembrane region" description="Helical" evidence="1">
    <location>
        <begin position="71"/>
        <end position="89"/>
    </location>
</feature>
<feature type="transmembrane region" description="Helical" evidence="1">
    <location>
        <begin position="143"/>
        <end position="165"/>
    </location>
</feature>
<keyword evidence="1" id="KW-0812">Transmembrane</keyword>
<dbReference type="EMBL" id="CP011518">
    <property type="protein sequence ID" value="AKK24835.1"/>
    <property type="molecule type" value="Genomic_DNA"/>
</dbReference>
<protein>
    <submittedName>
        <fullName evidence="3">CAAX protease</fullName>
    </submittedName>
</protein>
<dbReference type="GO" id="GO:0006508">
    <property type="term" value="P:proteolysis"/>
    <property type="evidence" value="ECO:0007669"/>
    <property type="project" value="UniProtKB-KW"/>
</dbReference>
<keyword evidence="1" id="KW-0472">Membrane</keyword>
<feature type="transmembrane region" description="Helical" evidence="1">
    <location>
        <begin position="177"/>
        <end position="194"/>
    </location>
</feature>
<dbReference type="OrthoDB" id="5322702at2"/>
<gene>
    <name evidence="3" type="ORF">MB84_29095</name>
</gene>
<keyword evidence="3" id="KW-0614">Plasmid</keyword>
<dbReference type="GO" id="GO:0004175">
    <property type="term" value="F:endopeptidase activity"/>
    <property type="evidence" value="ECO:0007669"/>
    <property type="project" value="UniProtKB-ARBA"/>
</dbReference>
<evidence type="ECO:0000313" key="4">
    <source>
        <dbReference type="Proteomes" id="UP000035050"/>
    </source>
</evidence>
<dbReference type="GO" id="GO:0080120">
    <property type="term" value="P:CAAX-box protein maturation"/>
    <property type="evidence" value="ECO:0007669"/>
    <property type="project" value="UniProtKB-ARBA"/>
</dbReference>
<feature type="transmembrane region" description="Helical" evidence="1">
    <location>
        <begin position="109"/>
        <end position="131"/>
    </location>
</feature>
<accession>A0A0G3II96</accession>
<dbReference type="Pfam" id="PF02517">
    <property type="entry name" value="Rce1-like"/>
    <property type="match status" value="1"/>
</dbReference>
<dbReference type="PATRIC" id="fig|573737.6.peg.5804"/>
<keyword evidence="4" id="KW-1185">Reference proteome</keyword>
<keyword evidence="1" id="KW-1133">Transmembrane helix</keyword>
<organism evidence="3 4">
    <name type="scientific">Pandoraea oxalativorans</name>
    <dbReference type="NCBI Taxonomy" id="573737"/>
    <lineage>
        <taxon>Bacteria</taxon>
        <taxon>Pseudomonadati</taxon>
        <taxon>Pseudomonadota</taxon>
        <taxon>Betaproteobacteria</taxon>
        <taxon>Burkholderiales</taxon>
        <taxon>Burkholderiaceae</taxon>
        <taxon>Pandoraea</taxon>
    </lineage>
</organism>
<geneLocation type="plasmid" evidence="3 4">
    <name>pPO70-1</name>
</geneLocation>
<evidence type="ECO:0000256" key="1">
    <source>
        <dbReference type="SAM" id="Phobius"/>
    </source>
</evidence>
<dbReference type="KEGG" id="pox:MB84_29095"/>
<reference evidence="3" key="1">
    <citation type="submission" date="2016-06" db="EMBL/GenBank/DDBJ databases">
        <title>Pandoraea oxalativorans DSM 23570 Genome Sequencing.</title>
        <authorList>
            <person name="Ee R."/>
            <person name="Lim Y.-L."/>
            <person name="Yong D."/>
            <person name="Yin W.-F."/>
            <person name="Chan K.-G."/>
        </authorList>
    </citation>
    <scope>NUCLEOTIDE SEQUENCE</scope>
    <source>
        <strain evidence="3">DSM 23570</strain>
        <plasmid evidence="3">pPO70-1</plasmid>
    </source>
</reference>
<name>A0A0G3II96_9BURK</name>
<feature type="domain" description="CAAX prenyl protease 2/Lysostaphin resistance protein A-like" evidence="2">
    <location>
        <begin position="177"/>
        <end position="267"/>
    </location>
</feature>
<dbReference type="InterPro" id="IPR003675">
    <property type="entry name" value="Rce1/LyrA-like_dom"/>
</dbReference>
<dbReference type="AlphaFoldDB" id="A0A0G3II96"/>
<proteinExistence type="predicted"/>
<feature type="transmembrane region" description="Helical" evidence="1">
    <location>
        <begin position="255"/>
        <end position="278"/>
    </location>
</feature>
<dbReference type="RefSeq" id="WP_052654450.1">
    <property type="nucleotide sequence ID" value="NZ_CP011518.2"/>
</dbReference>
<evidence type="ECO:0000259" key="2">
    <source>
        <dbReference type="Pfam" id="PF02517"/>
    </source>
</evidence>
<keyword evidence="3" id="KW-0645">Protease</keyword>